<accession>A0A6N3DYV6</accession>
<evidence type="ECO:0000313" key="3">
    <source>
        <dbReference type="EMBL" id="VYU34120.1"/>
    </source>
</evidence>
<sequence length="969" mass="111112">MGKRILHIITSGLVLLSVLTACSTKKNTSGTRFYHAMTARFNTYFNGSEAFKEGVLEQQKGHKDNYTTLLPMYAVRNKSTAAMGKSNFETAIEKCEKAIKLHSIKARPKSNVNKRKTAKEKAYMARKEFNPFLRHAWLLMGKSQFQQGNFIEAASTFNYISGLYAGQSEIVSVARAYLARCYVELEWPYDAEDVFHKIQRDSIGSEGKREFNASYADYLIFVKQYKEAIPYLQKAVKKEKSKLQRARLNFLLGQLYHETGNKAEAYKALRRVIRANPPYELSFNARILQTEAMASGNHNKMVKKLRRMAKNKKNKDYQDQIYYAIGNIYLANRDTARCIGAYETGAKESTQNGIAKAMVLLRLGEIYWDKEDYINAQRCYAELVGILDKENEAYKEAERRSGILTELEPHLSAIKLQDSLQWLAKLPENERNEAIDKVIEALKKQEKEEARKAMQAEMAANMPKTPTATPTLPTGNRGAQAGASGQTGTWYFYNPSVVAQGKRQFQRTWGKRPLEDNWRRSHKNEDRTEDFGEYDYSEESDSLMAAQADSIALADSIAEAQERMADSLASDPHNREYYLQQIPFTEEQLQASNDILRDALYQAGILEMERLENFGLARRTLLRLIETFPDVADKDNVYYHLFLINGRLNDMAEAEQYKQRLIEEFPDSRYAIMLANPKYELYARQGKHIEDSLYAATYEAYGKNEYEEVFRNYSISTSDFPEGAHRAKFMFIQAMSQLYGGERDSFLVTLKQVIEKYPKDEVTEIAQSIVKGIQEGRSLTDGKYAASDIWSRRSLTALQDSTAEAQQLSDERLSNFVFLLAYPENSLDEDQLLYEMALYNFTSFMVRNFDIDIVKADGLAQMRVSGFLNYDEAHAYAQKLYADPHMSVVLKNIRSVIISESNLKLLGTVFSFDDYKKFYDEKFAPLQVPEDLRLDEPTSIEIRTPDDEPPAGDEEYEEEEEDTDSGIIF</sequence>
<feature type="region of interest" description="Disordered" evidence="2">
    <location>
        <begin position="932"/>
        <end position="969"/>
    </location>
</feature>
<protein>
    <submittedName>
        <fullName evidence="3">Tetratricopeptide repeat protein</fullName>
    </submittedName>
</protein>
<dbReference type="Gene3D" id="1.25.40.10">
    <property type="entry name" value="Tetratricopeptide repeat domain"/>
    <property type="match status" value="3"/>
</dbReference>
<dbReference type="PROSITE" id="PS51257">
    <property type="entry name" value="PROKAR_LIPOPROTEIN"/>
    <property type="match status" value="1"/>
</dbReference>
<dbReference type="Pfam" id="PF13181">
    <property type="entry name" value="TPR_8"/>
    <property type="match status" value="1"/>
</dbReference>
<feature type="region of interest" description="Disordered" evidence="2">
    <location>
        <begin position="463"/>
        <end position="483"/>
    </location>
</feature>
<dbReference type="Pfam" id="PF13174">
    <property type="entry name" value="TPR_6"/>
    <property type="match status" value="1"/>
</dbReference>
<feature type="compositionally biased region" description="Acidic residues" evidence="2">
    <location>
        <begin position="947"/>
        <end position="969"/>
    </location>
</feature>
<dbReference type="SUPFAM" id="SSF48452">
    <property type="entry name" value="TPR-like"/>
    <property type="match status" value="1"/>
</dbReference>
<dbReference type="InterPro" id="IPR011990">
    <property type="entry name" value="TPR-like_helical_dom_sf"/>
</dbReference>
<reference evidence="3" key="1">
    <citation type="submission" date="2019-11" db="EMBL/GenBank/DDBJ databases">
        <authorList>
            <person name="Feng L."/>
        </authorList>
    </citation>
    <scope>NUCLEOTIDE SEQUENCE</scope>
    <source>
        <strain evidence="3">PclaraLFYP37</strain>
    </source>
</reference>
<dbReference type="AlphaFoldDB" id="A0A6N3DYV6"/>
<gene>
    <name evidence="3" type="ORF">PCLFYP37_02569</name>
</gene>
<evidence type="ECO:0000256" key="1">
    <source>
        <dbReference type="PROSITE-ProRule" id="PRU00339"/>
    </source>
</evidence>
<evidence type="ECO:0000256" key="2">
    <source>
        <dbReference type="SAM" id="MobiDB-lite"/>
    </source>
</evidence>
<dbReference type="RefSeq" id="WP_412442041.1">
    <property type="nucleotide sequence ID" value="NZ_CACRUT010000015.1"/>
</dbReference>
<keyword evidence="1" id="KW-0802">TPR repeat</keyword>
<name>A0A6N3DYV6_9BACT</name>
<feature type="repeat" description="TPR" evidence="1">
    <location>
        <begin position="246"/>
        <end position="279"/>
    </location>
</feature>
<organism evidence="3">
    <name type="scientific">Paraprevotella clara</name>
    <dbReference type="NCBI Taxonomy" id="454154"/>
    <lineage>
        <taxon>Bacteria</taxon>
        <taxon>Pseudomonadati</taxon>
        <taxon>Bacteroidota</taxon>
        <taxon>Bacteroidia</taxon>
        <taxon>Bacteroidales</taxon>
        <taxon>Prevotellaceae</taxon>
        <taxon>Paraprevotella</taxon>
    </lineage>
</organism>
<proteinExistence type="predicted"/>
<dbReference type="PROSITE" id="PS50005">
    <property type="entry name" value="TPR"/>
    <property type="match status" value="1"/>
</dbReference>
<dbReference type="SMART" id="SM00028">
    <property type="entry name" value="TPR"/>
    <property type="match status" value="5"/>
</dbReference>
<dbReference type="EMBL" id="CACRUT010000015">
    <property type="protein sequence ID" value="VYU34120.1"/>
    <property type="molecule type" value="Genomic_DNA"/>
</dbReference>
<dbReference type="InterPro" id="IPR019734">
    <property type="entry name" value="TPR_rpt"/>
</dbReference>
<dbReference type="SUPFAM" id="SSF81901">
    <property type="entry name" value="HCP-like"/>
    <property type="match status" value="1"/>
</dbReference>
<dbReference type="Pfam" id="PF13432">
    <property type="entry name" value="TPR_16"/>
    <property type="match status" value="1"/>
</dbReference>